<organism evidence="1">
    <name type="scientific">Cacopsylla melanoneura</name>
    <dbReference type="NCBI Taxonomy" id="428564"/>
    <lineage>
        <taxon>Eukaryota</taxon>
        <taxon>Metazoa</taxon>
        <taxon>Ecdysozoa</taxon>
        <taxon>Arthropoda</taxon>
        <taxon>Hexapoda</taxon>
        <taxon>Insecta</taxon>
        <taxon>Pterygota</taxon>
        <taxon>Neoptera</taxon>
        <taxon>Paraneoptera</taxon>
        <taxon>Hemiptera</taxon>
        <taxon>Sternorrhyncha</taxon>
        <taxon>Psylloidea</taxon>
        <taxon>Psyllidae</taxon>
        <taxon>Psyllinae</taxon>
        <taxon>Cacopsylla</taxon>
    </lineage>
</organism>
<name>A0A8D8ZQJ3_9HEMI</name>
<accession>A0A8D8ZQJ3</accession>
<protein>
    <submittedName>
        <fullName evidence="1">Uncharacterized protein</fullName>
    </submittedName>
</protein>
<proteinExistence type="predicted"/>
<dbReference type="AlphaFoldDB" id="A0A8D8ZQJ3"/>
<dbReference type="EMBL" id="HBUF01529323">
    <property type="protein sequence ID" value="CAG6751330.1"/>
    <property type="molecule type" value="Transcribed_RNA"/>
</dbReference>
<evidence type="ECO:0000313" key="1">
    <source>
        <dbReference type="EMBL" id="CAG6751330.1"/>
    </source>
</evidence>
<sequence>MLLFFFVKKNKIVFVTRALSNFQNPGVGVNLDTTLWLWRNQVSDENIPMLGGTARQTHCDITVLIISDCRAVSAEHLKAQTARCYTAAAESTITEPALVGLKEID</sequence>
<reference evidence="1" key="1">
    <citation type="submission" date="2021-05" db="EMBL/GenBank/DDBJ databases">
        <authorList>
            <person name="Alioto T."/>
            <person name="Alioto T."/>
            <person name="Gomez Garrido J."/>
        </authorList>
    </citation>
    <scope>NUCLEOTIDE SEQUENCE</scope>
</reference>